<dbReference type="Proteomes" id="UP000554482">
    <property type="component" value="Unassembled WGS sequence"/>
</dbReference>
<feature type="active site" description="Charge relay system" evidence="10 13">
    <location>
        <position position="278"/>
    </location>
</feature>
<dbReference type="PROSITE" id="PS00138">
    <property type="entry name" value="SUBTILASE_SER"/>
    <property type="match status" value="1"/>
</dbReference>
<evidence type="ECO:0000256" key="7">
    <source>
        <dbReference type="ARBA" id="ARBA00023125"/>
    </source>
</evidence>
<dbReference type="FunFam" id="1.10.10.60:FF:000143">
    <property type="entry name" value="homeobox protein knotted-1-like 3 isoform X1"/>
    <property type="match status" value="1"/>
</dbReference>
<evidence type="ECO:0000313" key="18">
    <source>
        <dbReference type="Proteomes" id="UP000554482"/>
    </source>
</evidence>
<feature type="domain" description="ELK" evidence="16">
    <location>
        <begin position="46"/>
        <end position="66"/>
    </location>
</feature>
<dbReference type="FunFam" id="3.40.50.200:FF:000006">
    <property type="entry name" value="Subtilisin-like protease SBT1.5"/>
    <property type="match status" value="1"/>
</dbReference>
<accession>A0A7J6V1R4</accession>
<dbReference type="InterPro" id="IPR009057">
    <property type="entry name" value="Homeodomain-like_sf"/>
</dbReference>
<evidence type="ECO:0000256" key="12">
    <source>
        <dbReference type="PROSITE-ProRule" id="PRU00559"/>
    </source>
</evidence>
<evidence type="ECO:0000256" key="9">
    <source>
        <dbReference type="ARBA" id="ARBA00023242"/>
    </source>
</evidence>
<comment type="caution">
    <text evidence="17">The sequence shown here is derived from an EMBL/GenBank/DDBJ whole genome shotgun (WGS) entry which is preliminary data.</text>
</comment>
<dbReference type="Gene3D" id="3.30.70.80">
    <property type="entry name" value="Peptidase S8 propeptide/proteinase inhibitor I9"/>
    <property type="match status" value="1"/>
</dbReference>
<dbReference type="Gene3D" id="3.40.50.200">
    <property type="entry name" value="Peptidase S8/S53 domain"/>
    <property type="match status" value="1"/>
</dbReference>
<dbReference type="InterPro" id="IPR008422">
    <property type="entry name" value="KN_HD"/>
</dbReference>
<dbReference type="PANTHER" id="PTHR10795">
    <property type="entry name" value="PROPROTEIN CONVERTASE SUBTILISIN/KEXIN"/>
    <property type="match status" value="1"/>
</dbReference>
<dbReference type="InterPro" id="IPR037045">
    <property type="entry name" value="S8pro/Inhibitor_I9_sf"/>
</dbReference>
<dbReference type="CDD" id="cd00086">
    <property type="entry name" value="homeodomain"/>
    <property type="match status" value="1"/>
</dbReference>
<dbReference type="PROSITE" id="PS51892">
    <property type="entry name" value="SUBTILASE"/>
    <property type="match status" value="1"/>
</dbReference>
<dbReference type="OrthoDB" id="206201at2759"/>
<keyword evidence="6 13" id="KW-0720">Serine protease</keyword>
<dbReference type="GO" id="GO:0003677">
    <property type="term" value="F:DNA binding"/>
    <property type="evidence" value="ECO:0007669"/>
    <property type="project" value="UniProtKB-UniRule"/>
</dbReference>
<name>A0A7J6V1R4_THATH</name>
<gene>
    <name evidence="17" type="ORF">FRX31_031656</name>
</gene>
<dbReference type="Pfam" id="PF05920">
    <property type="entry name" value="Homeobox_KN"/>
    <property type="match status" value="1"/>
</dbReference>
<evidence type="ECO:0000256" key="4">
    <source>
        <dbReference type="ARBA" id="ARBA00022729"/>
    </source>
</evidence>
<evidence type="ECO:0000256" key="3">
    <source>
        <dbReference type="ARBA" id="ARBA00022670"/>
    </source>
</evidence>
<dbReference type="GO" id="GO:0006355">
    <property type="term" value="P:regulation of DNA-templated transcription"/>
    <property type="evidence" value="ECO:0007669"/>
    <property type="project" value="InterPro"/>
</dbReference>
<keyword evidence="18" id="KW-1185">Reference proteome</keyword>
<dbReference type="Pfam" id="PF05922">
    <property type="entry name" value="Inhibitor_I9"/>
    <property type="match status" value="1"/>
</dbReference>
<protein>
    <submittedName>
        <fullName evidence="17">Subtilisin-like protease SBT4.14</fullName>
    </submittedName>
</protein>
<evidence type="ECO:0000256" key="8">
    <source>
        <dbReference type="ARBA" id="ARBA00023155"/>
    </source>
</evidence>
<dbReference type="EMBL" id="JABWDY010039638">
    <property type="protein sequence ID" value="KAF5178757.1"/>
    <property type="molecule type" value="Genomic_DNA"/>
</dbReference>
<comment type="similarity">
    <text evidence="2 13">Belongs to the peptidase S8 family.</text>
</comment>
<evidence type="ECO:0000256" key="10">
    <source>
        <dbReference type="PIRSR" id="PIRSR615500-1"/>
    </source>
</evidence>
<dbReference type="SMART" id="SM00389">
    <property type="entry name" value="HOX"/>
    <property type="match status" value="1"/>
</dbReference>
<dbReference type="InterPro" id="IPR034197">
    <property type="entry name" value="Peptidases_S8_3"/>
</dbReference>
<feature type="active site" description="Charge relay system" evidence="10 13">
    <location>
        <position position="343"/>
    </location>
</feature>
<evidence type="ECO:0000256" key="5">
    <source>
        <dbReference type="ARBA" id="ARBA00022801"/>
    </source>
</evidence>
<dbReference type="PRINTS" id="PR00723">
    <property type="entry name" value="SUBTILISIN"/>
</dbReference>
<dbReference type="Pfam" id="PF17766">
    <property type="entry name" value="fn3_6"/>
    <property type="match status" value="1"/>
</dbReference>
<dbReference type="GO" id="GO:0005634">
    <property type="term" value="C:nucleus"/>
    <property type="evidence" value="ECO:0007669"/>
    <property type="project" value="UniProtKB-SubCell"/>
</dbReference>
<evidence type="ECO:0000256" key="2">
    <source>
        <dbReference type="ARBA" id="ARBA00011073"/>
    </source>
</evidence>
<dbReference type="CDD" id="cd02120">
    <property type="entry name" value="PA_subtilisin_like"/>
    <property type="match status" value="1"/>
</dbReference>
<feature type="DNA-binding region" description="Homeobox; TALE-type" evidence="11">
    <location>
        <begin position="67"/>
        <end position="130"/>
    </location>
</feature>
<dbReference type="InterPro" id="IPR000209">
    <property type="entry name" value="Peptidase_S8/S53_dom"/>
</dbReference>
<dbReference type="InterPro" id="IPR036852">
    <property type="entry name" value="Peptidase_S8/S53_dom_sf"/>
</dbReference>
<dbReference type="Gene3D" id="3.50.30.30">
    <property type="match status" value="1"/>
</dbReference>
<dbReference type="InterPro" id="IPR001356">
    <property type="entry name" value="HD"/>
</dbReference>
<dbReference type="PROSITE" id="PS50071">
    <property type="entry name" value="HOMEOBOX_2"/>
    <property type="match status" value="1"/>
</dbReference>
<keyword evidence="7 11" id="KW-0238">DNA-binding</keyword>
<dbReference type="Pfam" id="PF00082">
    <property type="entry name" value="Peptidase_S8"/>
    <property type="match status" value="1"/>
</dbReference>
<keyword evidence="3 13" id="KW-0645">Protease</keyword>
<dbReference type="InterPro" id="IPR023828">
    <property type="entry name" value="Peptidase_S8_Ser-AS"/>
</dbReference>
<comment type="similarity">
    <text evidence="12">Belongs to the TALE/KNOX homeobox family.</text>
</comment>
<dbReference type="Gene3D" id="2.60.40.2310">
    <property type="match status" value="1"/>
</dbReference>
<dbReference type="PROSITE" id="PS51213">
    <property type="entry name" value="ELK"/>
    <property type="match status" value="1"/>
</dbReference>
<dbReference type="SUPFAM" id="SSF52743">
    <property type="entry name" value="Subtilisin-like"/>
    <property type="match status" value="1"/>
</dbReference>
<evidence type="ECO:0000256" key="6">
    <source>
        <dbReference type="ARBA" id="ARBA00022825"/>
    </source>
</evidence>
<dbReference type="InterPro" id="IPR010259">
    <property type="entry name" value="S8pro/Inhibitor_I9"/>
</dbReference>
<dbReference type="AlphaFoldDB" id="A0A7J6V1R4"/>
<feature type="domain" description="Homeobox" evidence="15">
    <location>
        <begin position="66"/>
        <end position="129"/>
    </location>
</feature>
<keyword evidence="9 11" id="KW-0539">Nucleus</keyword>
<dbReference type="InterPro" id="IPR015500">
    <property type="entry name" value="Peptidase_S8_subtilisin-rel"/>
</dbReference>
<keyword evidence="5 13" id="KW-0378">Hydrolase</keyword>
<dbReference type="GO" id="GO:0006508">
    <property type="term" value="P:proteolysis"/>
    <property type="evidence" value="ECO:0007669"/>
    <property type="project" value="UniProtKB-KW"/>
</dbReference>
<sequence>MSDDEDELQLDCSMDQSGADGHDMLGFGPLLPTESERSLMERVRQELKIELKQGFRSRIEDVREEILRKRRAGKLPGDTTSVLKTWWQQHSKWPYPTEDDKAKLVEETGLQLKQINNWFINQRKRNWHSNSQSVTALKSKRKRILVLLVVFNVLVNVNGDEANQKKDLYIVYMGDNPSPTHTETIDDTYVNVLSSVKGSVHQAKESIIQSYSYGFKAFAARLSPDEAKKMERMDEVVSVFPNRYHKLHTTKSWDFLGFPQTARRNTNRESDVIVALMDTGISPSLESFNDKGFGPPPTKWKGTCGHYANFSGCNNKIIGARYFKFDGNIDPVDPMSPADVNGHGTHTSSTLAGNVVKNANLYGLAEGTARGAVPSARIAMYKVCWASTGCSDVDLLAAFDAAIHDGVDVISISIGGGGGGSYGKDSIAIGAFHAMQRGIITVASAGNNGPLAGSVENHAPWLVTVAASGINRQFKSKIMLGNGKSLYGIGINTFAPTQKQYPLVSGADAGLTGAGSRYCVEGSLDPKKVKGKLVYCEWQESGTDSFVKEAGAVGTILASEMSLDAAQILMVPGTVVEETVGEKINKYIHSKSSASAVIYKSEEVKVPAPFVASFSSRGPNTGSDKILKPDIAAPGVDILAAYTPLNTLTGLNGDNRFSKFSIMSGTSMACPHVAGTAAYIKSFHPRWSPAAIKSAIITTATPIKSSSDNEFSYGAGQINPRAAIHPGLVYDMDALNYIQFLCREGYKEADLKIIVQSKSVNCSTMSPGHGIDAINYPSMQLSLLAGEEKVATFRRTVTNVGPAQSIYNATINADPKSLEITVKPMTLSFTKMFQKRSFTVVLKAKAIQDMQTVLSASLVWSSGGKHVVRSPIVVYTTFDESK</sequence>
<comment type="subcellular location">
    <subcellularLocation>
        <location evidence="1 11">Nucleus</location>
    </subcellularLocation>
</comment>
<organism evidence="17 18">
    <name type="scientific">Thalictrum thalictroides</name>
    <name type="common">Rue-anemone</name>
    <name type="synonym">Anemone thalictroides</name>
    <dbReference type="NCBI Taxonomy" id="46969"/>
    <lineage>
        <taxon>Eukaryota</taxon>
        <taxon>Viridiplantae</taxon>
        <taxon>Streptophyta</taxon>
        <taxon>Embryophyta</taxon>
        <taxon>Tracheophyta</taxon>
        <taxon>Spermatophyta</taxon>
        <taxon>Magnoliopsida</taxon>
        <taxon>Ranunculales</taxon>
        <taxon>Ranunculaceae</taxon>
        <taxon>Thalictroideae</taxon>
        <taxon>Thalictrum</taxon>
    </lineage>
</organism>
<dbReference type="FunFam" id="3.30.70.80:FF:000002">
    <property type="entry name" value="Subtilisin-like protease SBT5.3"/>
    <property type="match status" value="1"/>
</dbReference>
<proteinExistence type="inferred from homology"/>
<feature type="region of interest" description="Disordered" evidence="14">
    <location>
        <begin position="1"/>
        <end position="30"/>
    </location>
</feature>
<evidence type="ECO:0000256" key="13">
    <source>
        <dbReference type="PROSITE-ProRule" id="PRU01240"/>
    </source>
</evidence>
<dbReference type="InterPro" id="IPR041469">
    <property type="entry name" value="Subtilisin-like_FN3"/>
</dbReference>
<dbReference type="CDD" id="cd04852">
    <property type="entry name" value="Peptidases_S8_3"/>
    <property type="match status" value="1"/>
</dbReference>
<dbReference type="SUPFAM" id="SSF46689">
    <property type="entry name" value="Homeodomain-like"/>
    <property type="match status" value="1"/>
</dbReference>
<reference evidence="17 18" key="1">
    <citation type="submission" date="2020-06" db="EMBL/GenBank/DDBJ databases">
        <title>Transcriptomic and genomic resources for Thalictrum thalictroides and T. hernandezii: Facilitating candidate gene discovery in an emerging model plant lineage.</title>
        <authorList>
            <person name="Arias T."/>
            <person name="Riano-Pachon D.M."/>
            <person name="Di Stilio V.S."/>
        </authorList>
    </citation>
    <scope>NUCLEOTIDE SEQUENCE [LARGE SCALE GENOMIC DNA]</scope>
    <source>
        <strain evidence="18">cv. WT478/WT964</strain>
        <tissue evidence="17">Leaves</tissue>
    </source>
</reference>
<evidence type="ECO:0000256" key="11">
    <source>
        <dbReference type="PROSITE-ProRule" id="PRU00108"/>
    </source>
</evidence>
<keyword evidence="4" id="KW-0732">Signal</keyword>
<evidence type="ECO:0000256" key="1">
    <source>
        <dbReference type="ARBA" id="ARBA00004123"/>
    </source>
</evidence>
<dbReference type="InterPro" id="IPR045051">
    <property type="entry name" value="SBT"/>
</dbReference>
<dbReference type="InterPro" id="IPR005539">
    <property type="entry name" value="ELK_dom"/>
</dbReference>
<evidence type="ECO:0000256" key="14">
    <source>
        <dbReference type="SAM" id="MobiDB-lite"/>
    </source>
</evidence>
<evidence type="ECO:0000259" key="16">
    <source>
        <dbReference type="PROSITE" id="PS51213"/>
    </source>
</evidence>
<evidence type="ECO:0000259" key="15">
    <source>
        <dbReference type="PROSITE" id="PS50071"/>
    </source>
</evidence>
<evidence type="ECO:0000313" key="17">
    <source>
        <dbReference type="EMBL" id="KAF5178757.1"/>
    </source>
</evidence>
<keyword evidence="8 11" id="KW-0371">Homeobox</keyword>
<feature type="active site" description="Charge relay system" evidence="10 13">
    <location>
        <position position="667"/>
    </location>
</feature>
<dbReference type="Gene3D" id="1.10.10.60">
    <property type="entry name" value="Homeodomain-like"/>
    <property type="match status" value="1"/>
</dbReference>
<dbReference type="GO" id="GO:0004252">
    <property type="term" value="F:serine-type endopeptidase activity"/>
    <property type="evidence" value="ECO:0007669"/>
    <property type="project" value="UniProtKB-UniRule"/>
</dbReference>